<dbReference type="CDD" id="cd04301">
    <property type="entry name" value="NAT_SF"/>
    <property type="match status" value="1"/>
</dbReference>
<accession>A0A4P6JVG0</accession>
<dbReference type="PANTHER" id="PTHR43415">
    <property type="entry name" value="SPERMIDINE N(1)-ACETYLTRANSFERASE"/>
    <property type="match status" value="1"/>
</dbReference>
<dbReference type="EMBL" id="CP035758">
    <property type="protein sequence ID" value="QBD79647.1"/>
    <property type="molecule type" value="Genomic_DNA"/>
</dbReference>
<keyword evidence="3" id="KW-1185">Reference proteome</keyword>
<evidence type="ECO:0000313" key="2">
    <source>
        <dbReference type="EMBL" id="QBD79647.1"/>
    </source>
</evidence>
<protein>
    <submittedName>
        <fullName evidence="2">GNAT family N-acetyltransferase</fullName>
    </submittedName>
</protein>
<evidence type="ECO:0000313" key="3">
    <source>
        <dbReference type="Proteomes" id="UP000290365"/>
    </source>
</evidence>
<organism evidence="2 3">
    <name type="scientific">Ktedonosporobacter rubrisoli</name>
    <dbReference type="NCBI Taxonomy" id="2509675"/>
    <lineage>
        <taxon>Bacteria</taxon>
        <taxon>Bacillati</taxon>
        <taxon>Chloroflexota</taxon>
        <taxon>Ktedonobacteria</taxon>
        <taxon>Ktedonobacterales</taxon>
        <taxon>Ktedonosporobacteraceae</taxon>
        <taxon>Ktedonosporobacter</taxon>
    </lineage>
</organism>
<dbReference type="RefSeq" id="WP_129890713.1">
    <property type="nucleotide sequence ID" value="NZ_CP035758.1"/>
</dbReference>
<gene>
    <name evidence="2" type="ORF">EPA93_28190</name>
</gene>
<dbReference type="PROSITE" id="PS51186">
    <property type="entry name" value="GNAT"/>
    <property type="match status" value="1"/>
</dbReference>
<evidence type="ECO:0000259" key="1">
    <source>
        <dbReference type="PROSITE" id="PS51186"/>
    </source>
</evidence>
<dbReference type="KEGG" id="kbs:EPA93_28190"/>
<name>A0A4P6JVG0_KTERU</name>
<dbReference type="InterPro" id="IPR000182">
    <property type="entry name" value="GNAT_dom"/>
</dbReference>
<dbReference type="OrthoDB" id="9802340at2"/>
<dbReference type="Gene3D" id="3.40.630.30">
    <property type="match status" value="1"/>
</dbReference>
<sequence>MPDEQLELPLHITLKNDLPLTLRLGMPEDAEQLVAYFEQVAGETDFLGFGSSDFGVSVEEEREFLRQYAKDPNSLYLIADVAGEIAGALSFTPGKRLRFKHAGVFGISILRKYWGSGLGSRLLGYLIAWARQNGTIRKINLVVRADNLSAIRLYEKYGFVKEGHIAREIYVRGEFFDSYAMGLKIDPQ</sequence>
<dbReference type="PANTHER" id="PTHR43415:SF3">
    <property type="entry name" value="GNAT-FAMILY ACETYLTRANSFERASE"/>
    <property type="match status" value="1"/>
</dbReference>
<dbReference type="SUPFAM" id="SSF55729">
    <property type="entry name" value="Acyl-CoA N-acyltransferases (Nat)"/>
    <property type="match status" value="1"/>
</dbReference>
<dbReference type="Proteomes" id="UP000290365">
    <property type="component" value="Chromosome"/>
</dbReference>
<dbReference type="InterPro" id="IPR016181">
    <property type="entry name" value="Acyl_CoA_acyltransferase"/>
</dbReference>
<dbReference type="Pfam" id="PF00583">
    <property type="entry name" value="Acetyltransf_1"/>
    <property type="match status" value="1"/>
</dbReference>
<proteinExistence type="predicted"/>
<feature type="domain" description="N-acetyltransferase" evidence="1">
    <location>
        <begin position="20"/>
        <end position="186"/>
    </location>
</feature>
<dbReference type="AlphaFoldDB" id="A0A4P6JVG0"/>
<keyword evidence="2" id="KW-0808">Transferase</keyword>
<reference evidence="2 3" key="1">
    <citation type="submission" date="2019-01" db="EMBL/GenBank/DDBJ databases">
        <title>Ktedonosporobacter rubrisoli SCAWS-G2.</title>
        <authorList>
            <person name="Huang Y."/>
            <person name="Yan B."/>
        </authorList>
    </citation>
    <scope>NUCLEOTIDE SEQUENCE [LARGE SCALE GENOMIC DNA]</scope>
    <source>
        <strain evidence="2 3">SCAWS-G2</strain>
    </source>
</reference>
<dbReference type="GO" id="GO:0016747">
    <property type="term" value="F:acyltransferase activity, transferring groups other than amino-acyl groups"/>
    <property type="evidence" value="ECO:0007669"/>
    <property type="project" value="InterPro"/>
</dbReference>